<protein>
    <submittedName>
        <fullName evidence="3">Ral GTPase-activating protein subunit beta</fullName>
    </submittedName>
</protein>
<dbReference type="EMBL" id="GGYP01007739">
    <property type="protein sequence ID" value="MDE52510.1"/>
    <property type="molecule type" value="Transcribed_RNA"/>
</dbReference>
<evidence type="ECO:0000313" key="3">
    <source>
        <dbReference type="EMBL" id="MDE52510.1"/>
    </source>
</evidence>
<dbReference type="GO" id="GO:0051056">
    <property type="term" value="P:regulation of small GTPase mediated signal transduction"/>
    <property type="evidence" value="ECO:0007669"/>
    <property type="project" value="InterPro"/>
</dbReference>
<feature type="compositionally biased region" description="Low complexity" evidence="1">
    <location>
        <begin position="135"/>
        <end position="147"/>
    </location>
</feature>
<dbReference type="SUPFAM" id="SSF111347">
    <property type="entry name" value="Rap/Ran-GAP"/>
    <property type="match status" value="1"/>
</dbReference>
<dbReference type="GO" id="GO:0005096">
    <property type="term" value="F:GTPase activator activity"/>
    <property type="evidence" value="ECO:0007669"/>
    <property type="project" value="InterPro"/>
</dbReference>
<feature type="compositionally biased region" description="Polar residues" evidence="1">
    <location>
        <begin position="92"/>
        <end position="108"/>
    </location>
</feature>
<organism evidence="3">
    <name type="scientific">Aceria tosichella</name>
    <name type="common">wheat curl mite</name>
    <dbReference type="NCBI Taxonomy" id="561515"/>
    <lineage>
        <taxon>Eukaryota</taxon>
        <taxon>Metazoa</taxon>
        <taxon>Ecdysozoa</taxon>
        <taxon>Arthropoda</taxon>
        <taxon>Chelicerata</taxon>
        <taxon>Arachnida</taxon>
        <taxon>Acari</taxon>
        <taxon>Acariformes</taxon>
        <taxon>Trombidiformes</taxon>
        <taxon>Prostigmata</taxon>
        <taxon>Eupodina</taxon>
        <taxon>Eriophyoidea</taxon>
        <taxon>Eriophyidae</taxon>
        <taxon>Eriophyinae</taxon>
        <taxon>Aceriini</taxon>
        <taxon>Aceria</taxon>
    </lineage>
</organism>
<feature type="compositionally biased region" description="Low complexity" evidence="1">
    <location>
        <begin position="632"/>
        <end position="645"/>
    </location>
</feature>
<sequence>MSLFVSTSNLQSYPSECSNLNISDTIERECLSVLHKLHDQVNGLQLVQVVVQPLAKLFNPASLAALATNITSSPANKQSSVASIAPSHGHNISATCGGSHSNASTPSSHIPPPSFGNQHPNDPDGTTVSCDTSHSNQHSRSQSFASSFSVGGSGSHIGAGNSSVLSSTSTYMMSPDTAQALIARLDTDRDVNWLMEIIGYGLSMPFSITGEQDSVKDCCTIYCEWLAATMLPYNEHNEDSKYQQLNKLVPVPIKKEPNRYARKMLSHLYNVFLPRQPVGASLAAKHSNQKEDTDAILTAVSRQAVLCHRVLRTIESIAHNRTNLMDEETWNHLLALLLTVNDKLLSPPTEPDDIGTQLHDRILGVLFDLMLLASSRSIPESGTWRTFHEMCLNWRHRPALVEHWKRITSLLTKRIVSLPKTSSMCADHPASFMNPSNMNPIDSSISRMNYENLSQTWYRFLNLIGNPVELSDPGHISRTDEFYHAACVANNVLDPRQHPCLSVLPQIFLNSMLGLREFIEAFIGSYHQTNIFTRRPSQPEQGQPQQQVSQFKFHPDRPKCNSILHVFGDWLFSAALIGSELCQEIETLDNPADADFSNISGSMTSMASSLTATEMEPPSQGYSPAFRRKQSHQSTTSSHASTSTTGRRRHSKQLDTSGLSNKKITLEPPLTAESFEAGQAEAMSILCKIFSSKSSVEDVSPAYLARFYLCIQHCLNFGSGLDQKSSSSPGIIKRQLLASVLVNSTELLRKDLDGINLLIPTFIKTIELVFECHEKEIPVQPPPRQHSKNSTSRNETGAQWHNVTNHDLRKACILTLVNLLAYPPHFKDLAIRNCLDGTSPTTTFESLRPRLMRMLFVALQTETDSTNMQILFGGLSLAIQDLKSNHLERHSKAMETEGKSTSQGTGLPKDEEISESDNISQNSFVFNSNQGFLIKSLHVTCYLLINTWKHDNSVSLAALEVLTTIARVSATTSSDFASTKTGTNNNNVIEVKAEYMQTTKWICDYICNQCSRPPPAHSRDMHSTIVAAYQCLSVWFYNHPYLLTDENCIGILMEVIELGVSGQKSRSVTVNPTVGVATPTIISKGEKLLKPSSMRVREAAEALLNICLVRTCHDGIKNISACDTELDEIDLASVLGGTDYKSSAKQTQGQHEVLQLDAYKSFKYFSDDNSVIFSLLEASKYELAGRDHLLCLLRTPFGKHCWRFNFNYCSDRSREKIIANKTIGLMKRPFQQTSGPFGDANMAFPFHKGHNRSLYFNKKAKFFPDSIESLPMNDLDRMVMSLDDYVKGSTELTAADSRFPGNLDKMNKIFSHQVLAEQKVVSEFSTRRATGRTDCEEPQPSAEFDATRIFMTHFGLKNRLPPTVTPDDRVLRSFVEKMRTLDNMPIRTRDSVNIFYVRRNRTSLDEILESTRERNSLNLDFFDWLLDLGRPTGSSGASKENLVDLIWTDMCQELIFTIPTKLDIISSSPVIVCWLECSDDMANIPIDSLSNPAGIKLFIHPMKNGLFRVDTVAPHVSPLDDGMTLNKSTLSSLVRESILSLCRRRRLDADSYQPAHVKRRLLLHELSSRQ</sequence>
<name>A0A6G1SRK1_9ACAR</name>
<evidence type="ECO:0000256" key="1">
    <source>
        <dbReference type="SAM" id="MobiDB-lite"/>
    </source>
</evidence>
<feature type="domain" description="Ral GTPase-activating protein subunit alpha/beta N-terminal" evidence="2">
    <location>
        <begin position="300"/>
        <end position="417"/>
    </location>
</feature>
<proteinExistence type="predicted"/>
<dbReference type="PANTHER" id="PTHR21344">
    <property type="entry name" value="RAL GTPASE-ACTIVATING PROTEIN SUBUNIT BETA"/>
    <property type="match status" value="1"/>
</dbReference>
<reference evidence="3" key="1">
    <citation type="submission" date="2018-10" db="EMBL/GenBank/DDBJ databases">
        <title>Transcriptome assembly of Aceria tosichella (Wheat curl mite) Type 2.</title>
        <authorList>
            <person name="Scully E.D."/>
            <person name="Geib S.M."/>
            <person name="Palmer N.A."/>
            <person name="Gupta A.K."/>
            <person name="Sarath G."/>
            <person name="Tatineni S."/>
        </authorList>
    </citation>
    <scope>NUCLEOTIDE SEQUENCE</scope>
    <source>
        <strain evidence="3">LincolnNE</strain>
    </source>
</reference>
<feature type="compositionally biased region" description="Polar residues" evidence="1">
    <location>
        <begin position="115"/>
        <end position="134"/>
    </location>
</feature>
<feature type="region of interest" description="Disordered" evidence="1">
    <location>
        <begin position="607"/>
        <end position="660"/>
    </location>
</feature>
<dbReference type="InterPro" id="IPR035974">
    <property type="entry name" value="Rap/Ran-GAP_sf"/>
</dbReference>
<dbReference type="PANTHER" id="PTHR21344:SF1">
    <property type="entry name" value="RAL GTPASE-ACTIVATING PROTEIN SUBUNIT BETA"/>
    <property type="match status" value="1"/>
</dbReference>
<feature type="region of interest" description="Disordered" evidence="1">
    <location>
        <begin position="891"/>
        <end position="916"/>
    </location>
</feature>
<feature type="region of interest" description="Disordered" evidence="1">
    <location>
        <begin position="92"/>
        <end position="147"/>
    </location>
</feature>
<dbReference type="Pfam" id="PF20412">
    <property type="entry name" value="RALGAPB_N"/>
    <property type="match status" value="1"/>
</dbReference>
<dbReference type="InterPro" id="IPR039930">
    <property type="entry name" value="RALGAPB"/>
</dbReference>
<evidence type="ECO:0000259" key="2">
    <source>
        <dbReference type="Pfam" id="PF20412"/>
    </source>
</evidence>
<accession>A0A6G1SRK1</accession>
<gene>
    <name evidence="3" type="primary">RALGAPB</name>
    <name evidence="3" type="ORF">g.13611</name>
</gene>
<dbReference type="InterPro" id="IPR046859">
    <property type="entry name" value="RGPA/RALGAPB_N"/>
</dbReference>